<protein>
    <recommendedName>
        <fullName evidence="2">Methyltransferase type 11 domain-containing protein</fullName>
    </recommendedName>
</protein>
<dbReference type="CDD" id="cd02440">
    <property type="entry name" value="AdoMet_MTases"/>
    <property type="match status" value="1"/>
</dbReference>
<dbReference type="SUPFAM" id="SSF53335">
    <property type="entry name" value="S-adenosyl-L-methionine-dependent methyltransferases"/>
    <property type="match status" value="1"/>
</dbReference>
<dbReference type="Gene3D" id="3.40.50.150">
    <property type="entry name" value="Vaccinia Virus protein VP39"/>
    <property type="match status" value="1"/>
</dbReference>
<name>A0AAP0HKV0_9MAGN</name>
<dbReference type="InterPro" id="IPR029063">
    <property type="entry name" value="SAM-dependent_MTases_sf"/>
</dbReference>
<proteinExistence type="predicted"/>
<evidence type="ECO:0000259" key="2">
    <source>
        <dbReference type="Pfam" id="PF08241"/>
    </source>
</evidence>
<accession>A0AAP0HKV0</accession>
<dbReference type="GO" id="GO:0008757">
    <property type="term" value="F:S-adenosylmethionine-dependent methyltransferase activity"/>
    <property type="evidence" value="ECO:0007669"/>
    <property type="project" value="InterPro"/>
</dbReference>
<gene>
    <name evidence="3" type="ORF">Sjap_023791</name>
</gene>
<dbReference type="Proteomes" id="UP001417504">
    <property type="component" value="Unassembled WGS sequence"/>
</dbReference>
<evidence type="ECO:0000256" key="1">
    <source>
        <dbReference type="SAM" id="MobiDB-lite"/>
    </source>
</evidence>
<dbReference type="InterPro" id="IPR052356">
    <property type="entry name" value="Thiol_S-MT"/>
</dbReference>
<dbReference type="PANTHER" id="PTHR45036:SF1">
    <property type="entry name" value="METHYLTRANSFERASE LIKE 7A"/>
    <property type="match status" value="1"/>
</dbReference>
<dbReference type="InterPro" id="IPR013216">
    <property type="entry name" value="Methyltransf_11"/>
</dbReference>
<dbReference type="Pfam" id="PF08241">
    <property type="entry name" value="Methyltransf_11"/>
    <property type="match status" value="1"/>
</dbReference>
<feature type="domain" description="Methyltransferase type 11" evidence="2">
    <location>
        <begin position="170"/>
        <end position="270"/>
    </location>
</feature>
<organism evidence="3 4">
    <name type="scientific">Stephania japonica</name>
    <dbReference type="NCBI Taxonomy" id="461633"/>
    <lineage>
        <taxon>Eukaryota</taxon>
        <taxon>Viridiplantae</taxon>
        <taxon>Streptophyta</taxon>
        <taxon>Embryophyta</taxon>
        <taxon>Tracheophyta</taxon>
        <taxon>Spermatophyta</taxon>
        <taxon>Magnoliopsida</taxon>
        <taxon>Ranunculales</taxon>
        <taxon>Menispermaceae</taxon>
        <taxon>Menispermoideae</taxon>
        <taxon>Cissampelideae</taxon>
        <taxon>Stephania</taxon>
    </lineage>
</organism>
<dbReference type="EMBL" id="JBBNAE010000010">
    <property type="protein sequence ID" value="KAK9090614.1"/>
    <property type="molecule type" value="Genomic_DNA"/>
</dbReference>
<dbReference type="PANTHER" id="PTHR45036">
    <property type="entry name" value="METHYLTRANSFERASE LIKE 7B"/>
    <property type="match status" value="1"/>
</dbReference>
<dbReference type="AlphaFoldDB" id="A0AAP0HKV0"/>
<comment type="caution">
    <text evidence="3">The sequence shown here is derived from an EMBL/GenBank/DDBJ whole genome shotgun (WGS) entry which is preliminary data.</text>
</comment>
<sequence length="341" mass="36971">MCVSVPHLKMLLHFPPFHPPHSFFSTPDSVASPYKPLKHVNCVSNSLLPLSPPSSTPPDFSLESSPRKPQISEPPESIISNGGFCLCGRRHLIGACGLAFIPTLPSYASDDDALFNSKATKKNVDLPWSDWNDEFYAMMMEKSMKSYEAEVSNYKAALFAEVRGKNERVLELGIGTGPNLKYYGGGDAGVHVLGVDPNKAMEKYAQAAAVAAGIPLTNFNFMQAVGEALPVNDTSMDVVIGTLVLCTVKDVKTTIKEVKRVLKPGGLYIFIEHVAAKDGTVLRFVQNALDPLQQLVSNGCHLTRETGSYFSEAGFSGVDMQMASLSNAFIISPHIFGIARK</sequence>
<keyword evidence="4" id="KW-1185">Reference proteome</keyword>
<evidence type="ECO:0000313" key="4">
    <source>
        <dbReference type="Proteomes" id="UP001417504"/>
    </source>
</evidence>
<reference evidence="3 4" key="1">
    <citation type="submission" date="2024-01" db="EMBL/GenBank/DDBJ databases">
        <title>Genome assemblies of Stephania.</title>
        <authorList>
            <person name="Yang L."/>
        </authorList>
    </citation>
    <scope>NUCLEOTIDE SEQUENCE [LARGE SCALE GENOMIC DNA]</scope>
    <source>
        <strain evidence="3">QJT</strain>
        <tissue evidence="3">Leaf</tissue>
    </source>
</reference>
<evidence type="ECO:0000313" key="3">
    <source>
        <dbReference type="EMBL" id="KAK9090614.1"/>
    </source>
</evidence>
<feature type="region of interest" description="Disordered" evidence="1">
    <location>
        <begin position="51"/>
        <end position="75"/>
    </location>
</feature>